<evidence type="ECO:0000256" key="1">
    <source>
        <dbReference type="SAM" id="SignalP"/>
    </source>
</evidence>
<reference evidence="2 3" key="1">
    <citation type="submission" date="2017-08" db="EMBL/GenBank/DDBJ databases">
        <title>The Vibrio qinghaiensis sp.-Q67 is a luminous bacteria isolated firstly from Qinghai lake, Qinghai province, China, which has been proved to be very sensitive to detect environmental and food pollutants. Therefore, complete genome analysis of V. qinghaiensis sp.-Q67 highlights the potential application of this strain on detection of hazards in the contaminated environments.</title>
        <authorList>
            <person name="Gong L."/>
        </authorList>
    </citation>
    <scope>NUCLEOTIDE SEQUENCE [LARGE SCALE GENOMIC DNA]</scope>
    <source>
        <strain evidence="2 3">Q67</strain>
    </source>
</reference>
<dbReference type="InterPro" id="IPR021307">
    <property type="entry name" value="DUF2884"/>
</dbReference>
<protein>
    <submittedName>
        <fullName evidence="2">Chemotaxis protein</fullName>
    </submittedName>
</protein>
<evidence type="ECO:0000313" key="3">
    <source>
        <dbReference type="Proteomes" id="UP000215148"/>
    </source>
</evidence>
<proteinExistence type="predicted"/>
<organism evidence="2 3">
    <name type="scientific">Vibrio qinghaiensis</name>
    <dbReference type="NCBI Taxonomy" id="2025808"/>
    <lineage>
        <taxon>Bacteria</taxon>
        <taxon>Pseudomonadati</taxon>
        <taxon>Pseudomonadota</taxon>
        <taxon>Gammaproteobacteria</taxon>
        <taxon>Vibrionales</taxon>
        <taxon>Vibrionaceae</taxon>
        <taxon>Vibrio</taxon>
    </lineage>
</organism>
<feature type="chain" id="PRO_5012443131" evidence="1">
    <location>
        <begin position="19"/>
        <end position="247"/>
    </location>
</feature>
<evidence type="ECO:0000313" key="2">
    <source>
        <dbReference type="EMBL" id="ASU22904.1"/>
    </source>
</evidence>
<dbReference type="AlphaFoldDB" id="A0A223MZC4"/>
<keyword evidence="1" id="KW-0732">Signal</keyword>
<dbReference type="Pfam" id="PF11101">
    <property type="entry name" value="DUF2884"/>
    <property type="match status" value="1"/>
</dbReference>
<accession>A0A223MZC4</accession>
<keyword evidence="3" id="KW-1185">Reference proteome</keyword>
<dbReference type="KEGG" id="vqi:CCZ37_10030"/>
<sequence length="247" mass="28035">MKKVVLVTSMLLSFPLWAAQCRVDVNHEVHLDGDKVEILKTSTDTVLMDKQNNLYIRGEKMELDSDQRTALEQYRERMNASLPKLKQMASDGLVMANNILDDVAKSIGSPNAFDSAKQSMAAFFANIESRYYKDGELVLPAQTFESMTQTWADDFEKAKALFNKEFISGAFDALSLKMKEEGGLNITKLTDTMADLKVKLAERIQENAATIQKESRDFCESLDDMVEQEQQLHQKIPLLKDYQVFTI</sequence>
<gene>
    <name evidence="2" type="ORF">CCZ37_10030</name>
</gene>
<name>A0A223MZC4_9VIBR</name>
<dbReference type="Proteomes" id="UP000215148">
    <property type="component" value="Chromosome 1"/>
</dbReference>
<dbReference type="EMBL" id="CP022741">
    <property type="protein sequence ID" value="ASU22904.1"/>
    <property type="molecule type" value="Genomic_DNA"/>
</dbReference>
<dbReference type="RefSeq" id="WP_094500429.1">
    <property type="nucleotide sequence ID" value="NZ_CAWNHI010000001.1"/>
</dbReference>
<feature type="signal peptide" evidence="1">
    <location>
        <begin position="1"/>
        <end position="18"/>
    </location>
</feature>